<dbReference type="EMBL" id="JAVIJP010000017">
    <property type="protein sequence ID" value="KAL3641076.1"/>
    <property type="molecule type" value="Genomic_DNA"/>
</dbReference>
<keyword evidence="3" id="KW-1185">Reference proteome</keyword>
<dbReference type="AlphaFoldDB" id="A0ABD3DFG5"/>
<gene>
    <name evidence="2" type="ORF">CASFOL_016044</name>
</gene>
<dbReference type="InterPro" id="IPR004320">
    <property type="entry name" value="BPS1_pln"/>
</dbReference>
<feature type="coiled-coil region" evidence="1">
    <location>
        <begin position="22"/>
        <end position="49"/>
    </location>
</feature>
<accession>A0ABD3DFG5</accession>
<keyword evidence="1" id="KW-0175">Coiled coil</keyword>
<protein>
    <submittedName>
        <fullName evidence="2">Uncharacterized protein</fullName>
    </submittedName>
</protein>
<sequence>MRIKLTRVDSLSFWEKCDVSDVREVMKKLEEVEIVVQELEGELQDMFRRLIRTRASLLNILTAN</sequence>
<evidence type="ECO:0000313" key="2">
    <source>
        <dbReference type="EMBL" id="KAL3641076.1"/>
    </source>
</evidence>
<dbReference type="Pfam" id="PF03087">
    <property type="entry name" value="BPS1"/>
    <property type="match status" value="1"/>
</dbReference>
<evidence type="ECO:0000313" key="3">
    <source>
        <dbReference type="Proteomes" id="UP001632038"/>
    </source>
</evidence>
<organism evidence="2 3">
    <name type="scientific">Castilleja foliolosa</name>
    <dbReference type="NCBI Taxonomy" id="1961234"/>
    <lineage>
        <taxon>Eukaryota</taxon>
        <taxon>Viridiplantae</taxon>
        <taxon>Streptophyta</taxon>
        <taxon>Embryophyta</taxon>
        <taxon>Tracheophyta</taxon>
        <taxon>Spermatophyta</taxon>
        <taxon>Magnoliopsida</taxon>
        <taxon>eudicotyledons</taxon>
        <taxon>Gunneridae</taxon>
        <taxon>Pentapetalae</taxon>
        <taxon>asterids</taxon>
        <taxon>lamiids</taxon>
        <taxon>Lamiales</taxon>
        <taxon>Orobanchaceae</taxon>
        <taxon>Pedicularideae</taxon>
        <taxon>Castillejinae</taxon>
        <taxon>Castilleja</taxon>
    </lineage>
</organism>
<proteinExistence type="predicted"/>
<reference evidence="3" key="1">
    <citation type="journal article" date="2024" name="IScience">
        <title>Strigolactones Initiate the Formation of Haustorium-like Structures in Castilleja.</title>
        <authorList>
            <person name="Buerger M."/>
            <person name="Peterson D."/>
            <person name="Chory J."/>
        </authorList>
    </citation>
    <scope>NUCLEOTIDE SEQUENCE [LARGE SCALE GENOMIC DNA]</scope>
</reference>
<comment type="caution">
    <text evidence="2">The sequence shown here is derived from an EMBL/GenBank/DDBJ whole genome shotgun (WGS) entry which is preliminary data.</text>
</comment>
<dbReference type="Proteomes" id="UP001632038">
    <property type="component" value="Unassembled WGS sequence"/>
</dbReference>
<name>A0ABD3DFG5_9LAMI</name>
<evidence type="ECO:0000256" key="1">
    <source>
        <dbReference type="SAM" id="Coils"/>
    </source>
</evidence>